<dbReference type="RefSeq" id="WP_217067879.1">
    <property type="nucleotide sequence ID" value="NZ_JAHQCS010000151.1"/>
</dbReference>
<sequence>MSKNIWTKVVFFVSILFVMGACAVSEEQVLELAQDSFEKKMSQERKEHTYTTEDEVSFYIPSYMEVTEIDEYNILLHHDENLFLLFVNDFIEYDSKEVLMEELLLEEDPFIIMLDQLEGKSSYLVVTTHSQDEFQVVVGYDGVKLTTITSLKEMIDTAEMMFDIAQSVDKED</sequence>
<dbReference type="EMBL" id="JAHQCS010000151">
    <property type="protein sequence ID" value="MBU9713729.1"/>
    <property type="molecule type" value="Genomic_DNA"/>
</dbReference>
<evidence type="ECO:0000256" key="1">
    <source>
        <dbReference type="SAM" id="SignalP"/>
    </source>
</evidence>
<evidence type="ECO:0000313" key="3">
    <source>
        <dbReference type="Proteomes" id="UP000784880"/>
    </source>
</evidence>
<keyword evidence="3" id="KW-1185">Reference proteome</keyword>
<reference evidence="2 3" key="1">
    <citation type="submission" date="2021-06" db="EMBL/GenBank/DDBJ databases">
        <title>Bacillus sp. RD4P76, an endophyte from a halophyte.</title>
        <authorList>
            <person name="Sun J.-Q."/>
        </authorList>
    </citation>
    <scope>NUCLEOTIDE SEQUENCE [LARGE SCALE GENOMIC DNA]</scope>
    <source>
        <strain evidence="2 3">CGMCC 1.15917</strain>
    </source>
</reference>
<dbReference type="Proteomes" id="UP000784880">
    <property type="component" value="Unassembled WGS sequence"/>
</dbReference>
<protein>
    <submittedName>
        <fullName evidence="2">Uncharacterized protein</fullName>
    </submittedName>
</protein>
<name>A0ABS6JJ76_9BACI</name>
<evidence type="ECO:0000313" key="2">
    <source>
        <dbReference type="EMBL" id="MBU9713729.1"/>
    </source>
</evidence>
<keyword evidence="1" id="KW-0732">Signal</keyword>
<gene>
    <name evidence="2" type="ORF">KS419_18535</name>
</gene>
<proteinExistence type="predicted"/>
<accession>A0ABS6JJ76</accession>
<organism evidence="2 3">
    <name type="scientific">Evansella tamaricis</name>
    <dbReference type="NCBI Taxonomy" id="2069301"/>
    <lineage>
        <taxon>Bacteria</taxon>
        <taxon>Bacillati</taxon>
        <taxon>Bacillota</taxon>
        <taxon>Bacilli</taxon>
        <taxon>Bacillales</taxon>
        <taxon>Bacillaceae</taxon>
        <taxon>Evansella</taxon>
    </lineage>
</organism>
<comment type="caution">
    <text evidence="2">The sequence shown here is derived from an EMBL/GenBank/DDBJ whole genome shotgun (WGS) entry which is preliminary data.</text>
</comment>
<dbReference type="PROSITE" id="PS51257">
    <property type="entry name" value="PROKAR_LIPOPROTEIN"/>
    <property type="match status" value="1"/>
</dbReference>
<feature type="chain" id="PRO_5045246782" evidence="1">
    <location>
        <begin position="24"/>
        <end position="172"/>
    </location>
</feature>
<feature type="signal peptide" evidence="1">
    <location>
        <begin position="1"/>
        <end position="23"/>
    </location>
</feature>